<gene>
    <name evidence="7" type="ORF">CRP01_02190</name>
</gene>
<feature type="transmembrane region" description="Helical" evidence="5">
    <location>
        <begin position="391"/>
        <end position="413"/>
    </location>
</feature>
<dbReference type="GO" id="GO:0005886">
    <property type="term" value="C:plasma membrane"/>
    <property type="evidence" value="ECO:0007669"/>
    <property type="project" value="TreeGrafter"/>
</dbReference>
<accession>A0A2D0NK84</accession>
<feature type="domain" description="Major facilitator superfamily (MFS) profile" evidence="6">
    <location>
        <begin position="26"/>
        <end position="445"/>
    </location>
</feature>
<name>A0A2D0NK84_FLAN2</name>
<feature type="transmembrane region" description="Helical" evidence="5">
    <location>
        <begin position="153"/>
        <end position="174"/>
    </location>
</feature>
<evidence type="ECO:0000256" key="4">
    <source>
        <dbReference type="ARBA" id="ARBA00023136"/>
    </source>
</evidence>
<dbReference type="GO" id="GO:0046943">
    <property type="term" value="F:carboxylic acid transmembrane transporter activity"/>
    <property type="evidence" value="ECO:0007669"/>
    <property type="project" value="TreeGrafter"/>
</dbReference>
<evidence type="ECO:0000256" key="3">
    <source>
        <dbReference type="ARBA" id="ARBA00022989"/>
    </source>
</evidence>
<feature type="transmembrane region" description="Helical" evidence="5">
    <location>
        <begin position="122"/>
        <end position="141"/>
    </location>
</feature>
<dbReference type="OrthoDB" id="9787026at2"/>
<sequence length="446" mass="48658">MEQSDIRNQLKQRLDDRPMSAFQIMVVALCFVLNMNDGMDVLVVSYTGTEIMSEWGLSKSQLGWIFSTGLIGMTLGAIFIAPLGDKIGRRNVFILSLVLNTVGMLSVYLCTAYWQILVLRVITGLGIGGIIPSMATITSEYSNKKTFDFNVGLIQGGWPFGAILTGFFAAWAVPEFGWRFAYLFAGSVSLLMLILVWFLMPESLAFLSKQPGTDQLGRINQLLAKMQQPPLTANELSGGNAPVSNSQSSGNTHWKALLSTEFKGSTLRLWTGIFFGFMTLYTLMSWVPSIATDAGMPFTWATYAGMALNLGALIGVIAMGLSASYFGPKRTILTFLVIAFGIMLAYANLDLTYAIMFVLIFLIGFFVQGGFNTFFPIAAHVYPSDIRATGVGLAMGIGRFGAILGPLLFGVFFDWGMNISVLFTIFSVPLLVAAFMAYTIPSKGLR</sequence>
<dbReference type="PANTHER" id="PTHR23508">
    <property type="entry name" value="CARBOXYLIC ACID TRANSPORTER PROTEIN HOMOLOG"/>
    <property type="match status" value="1"/>
</dbReference>
<protein>
    <submittedName>
        <fullName evidence="7">MFS transporter</fullName>
    </submittedName>
</protein>
<keyword evidence="2 5" id="KW-0812">Transmembrane</keyword>
<dbReference type="InterPro" id="IPR020846">
    <property type="entry name" value="MFS_dom"/>
</dbReference>
<comment type="subcellular location">
    <subcellularLocation>
        <location evidence="1">Membrane</location>
        <topology evidence="1">Multi-pass membrane protein</topology>
    </subcellularLocation>
</comment>
<feature type="transmembrane region" description="Helical" evidence="5">
    <location>
        <begin position="419"/>
        <end position="440"/>
    </location>
</feature>
<evidence type="ECO:0000256" key="2">
    <source>
        <dbReference type="ARBA" id="ARBA00022692"/>
    </source>
</evidence>
<dbReference type="Pfam" id="PF07690">
    <property type="entry name" value="MFS_1"/>
    <property type="match status" value="1"/>
</dbReference>
<dbReference type="AlphaFoldDB" id="A0A2D0NK84"/>
<dbReference type="EMBL" id="PDUD01000002">
    <property type="protein sequence ID" value="PHN08153.1"/>
    <property type="molecule type" value="Genomic_DNA"/>
</dbReference>
<keyword evidence="8" id="KW-1185">Reference proteome</keyword>
<feature type="transmembrane region" description="Helical" evidence="5">
    <location>
        <begin position="180"/>
        <end position="200"/>
    </location>
</feature>
<feature type="transmembrane region" description="Helical" evidence="5">
    <location>
        <begin position="355"/>
        <end position="379"/>
    </location>
</feature>
<feature type="transmembrane region" description="Helical" evidence="5">
    <location>
        <begin position="62"/>
        <end position="81"/>
    </location>
</feature>
<evidence type="ECO:0000259" key="6">
    <source>
        <dbReference type="PROSITE" id="PS50850"/>
    </source>
</evidence>
<evidence type="ECO:0000256" key="1">
    <source>
        <dbReference type="ARBA" id="ARBA00004141"/>
    </source>
</evidence>
<dbReference type="InterPro" id="IPR036259">
    <property type="entry name" value="MFS_trans_sf"/>
</dbReference>
<reference evidence="7 8" key="1">
    <citation type="submission" date="2017-10" db="EMBL/GenBank/DDBJ databases">
        <title>The draft genome sequence of Lewinella nigricans NBRC 102662.</title>
        <authorList>
            <person name="Wang K."/>
        </authorList>
    </citation>
    <scope>NUCLEOTIDE SEQUENCE [LARGE SCALE GENOMIC DNA]</scope>
    <source>
        <strain evidence="7 8">NBRC 102662</strain>
    </source>
</reference>
<feature type="transmembrane region" description="Helical" evidence="5">
    <location>
        <begin position="332"/>
        <end position="349"/>
    </location>
</feature>
<dbReference type="Proteomes" id="UP000223913">
    <property type="component" value="Unassembled WGS sequence"/>
</dbReference>
<feature type="transmembrane region" description="Helical" evidence="5">
    <location>
        <begin position="21"/>
        <end position="42"/>
    </location>
</feature>
<evidence type="ECO:0000256" key="5">
    <source>
        <dbReference type="SAM" id="Phobius"/>
    </source>
</evidence>
<feature type="transmembrane region" description="Helical" evidence="5">
    <location>
        <begin position="300"/>
        <end position="320"/>
    </location>
</feature>
<dbReference type="PANTHER" id="PTHR23508:SF10">
    <property type="entry name" value="CARBOXYLIC ACID TRANSPORTER PROTEIN HOMOLOG"/>
    <property type="match status" value="1"/>
</dbReference>
<evidence type="ECO:0000313" key="8">
    <source>
        <dbReference type="Proteomes" id="UP000223913"/>
    </source>
</evidence>
<dbReference type="PROSITE" id="PS50850">
    <property type="entry name" value="MFS"/>
    <property type="match status" value="1"/>
</dbReference>
<feature type="transmembrane region" description="Helical" evidence="5">
    <location>
        <begin position="267"/>
        <end position="288"/>
    </location>
</feature>
<dbReference type="InterPro" id="IPR011701">
    <property type="entry name" value="MFS"/>
</dbReference>
<evidence type="ECO:0000313" key="7">
    <source>
        <dbReference type="EMBL" id="PHN08153.1"/>
    </source>
</evidence>
<organism evidence="7 8">
    <name type="scientific">Flavilitoribacter nigricans (strain ATCC 23147 / DSM 23189 / NBRC 102662 / NCIMB 1420 / SS-2)</name>
    <name type="common">Lewinella nigricans</name>
    <dbReference type="NCBI Taxonomy" id="1122177"/>
    <lineage>
        <taxon>Bacteria</taxon>
        <taxon>Pseudomonadati</taxon>
        <taxon>Bacteroidota</taxon>
        <taxon>Saprospiria</taxon>
        <taxon>Saprospirales</taxon>
        <taxon>Lewinellaceae</taxon>
        <taxon>Flavilitoribacter</taxon>
    </lineage>
</organism>
<comment type="caution">
    <text evidence="7">The sequence shown here is derived from an EMBL/GenBank/DDBJ whole genome shotgun (WGS) entry which is preliminary data.</text>
</comment>
<keyword evidence="3 5" id="KW-1133">Transmembrane helix</keyword>
<feature type="transmembrane region" description="Helical" evidence="5">
    <location>
        <begin position="93"/>
        <end position="116"/>
    </location>
</feature>
<proteinExistence type="predicted"/>
<dbReference type="SUPFAM" id="SSF103473">
    <property type="entry name" value="MFS general substrate transporter"/>
    <property type="match status" value="1"/>
</dbReference>
<dbReference type="Gene3D" id="1.20.1250.20">
    <property type="entry name" value="MFS general substrate transporter like domains"/>
    <property type="match status" value="1"/>
</dbReference>
<keyword evidence="4 5" id="KW-0472">Membrane</keyword>